<dbReference type="SUPFAM" id="SSF48371">
    <property type="entry name" value="ARM repeat"/>
    <property type="match status" value="2"/>
</dbReference>
<dbReference type="SUPFAM" id="SSF50729">
    <property type="entry name" value="PH domain-like"/>
    <property type="match status" value="1"/>
</dbReference>
<proteinExistence type="predicted"/>
<dbReference type="Gene3D" id="1.10.1540.10">
    <property type="entry name" value="BEACH domain"/>
    <property type="match status" value="1"/>
</dbReference>
<dbReference type="InterPro" id="IPR001680">
    <property type="entry name" value="WD40_rpt"/>
</dbReference>
<dbReference type="PROSITE" id="PS50294">
    <property type="entry name" value="WD_REPEATS_REGION"/>
    <property type="match status" value="1"/>
</dbReference>
<feature type="domain" description="BEACH" evidence="5">
    <location>
        <begin position="2582"/>
        <end position="2872"/>
    </location>
</feature>
<dbReference type="Pfam" id="PF20426">
    <property type="entry name" value="NBCH_WD40"/>
    <property type="match status" value="1"/>
</dbReference>
<gene>
    <name evidence="8" type="primary">LOC113864275</name>
</gene>
<dbReference type="PROSITE" id="PS50197">
    <property type="entry name" value="BEACH"/>
    <property type="match status" value="1"/>
</dbReference>
<keyword evidence="2" id="KW-0677">Repeat</keyword>
<dbReference type="SUPFAM" id="SSF81837">
    <property type="entry name" value="BEACH domain"/>
    <property type="match status" value="1"/>
</dbReference>
<dbReference type="Pfam" id="PF15787">
    <property type="entry name" value="DUF4704"/>
    <property type="match status" value="1"/>
</dbReference>
<evidence type="ECO:0000259" key="6">
    <source>
        <dbReference type="PROSITE" id="PS51783"/>
    </source>
</evidence>
<dbReference type="PROSITE" id="PS00678">
    <property type="entry name" value="WD_REPEATS_1"/>
    <property type="match status" value="1"/>
</dbReference>
<dbReference type="Gene3D" id="1.25.10.10">
    <property type="entry name" value="Leucine-rich Repeat Variant"/>
    <property type="match status" value="1"/>
</dbReference>
<dbReference type="InterPro" id="IPR011989">
    <property type="entry name" value="ARM-like"/>
</dbReference>
<dbReference type="InterPro" id="IPR015943">
    <property type="entry name" value="WD40/YVTN_repeat-like_dom_sf"/>
</dbReference>
<keyword evidence="1 3" id="KW-0853">WD repeat</keyword>
<dbReference type="Gene3D" id="2.130.10.10">
    <property type="entry name" value="YVTN repeat-like/Quinoprotein amine dehydrogenase"/>
    <property type="match status" value="1"/>
</dbReference>
<dbReference type="InterPro" id="IPR036372">
    <property type="entry name" value="BEACH_dom_sf"/>
</dbReference>
<dbReference type="Gene3D" id="2.60.120.200">
    <property type="match status" value="1"/>
</dbReference>
<dbReference type="InterPro" id="IPR050865">
    <property type="entry name" value="BEACH_Domain"/>
</dbReference>
<dbReference type="InterPro" id="IPR036322">
    <property type="entry name" value="WD40_repeat_dom_sf"/>
</dbReference>
<dbReference type="SMART" id="SM00320">
    <property type="entry name" value="WD40"/>
    <property type="match status" value="5"/>
</dbReference>
<feature type="domain" description="BEACH-type PH" evidence="6">
    <location>
        <begin position="2402"/>
        <end position="2558"/>
    </location>
</feature>
<dbReference type="InterPro" id="IPR046852">
    <property type="entry name" value="Neurobeachin_a-sol"/>
</dbReference>
<dbReference type="Proteomes" id="UP000694853">
    <property type="component" value="Unplaced"/>
</dbReference>
<organism evidence="7 8">
    <name type="scientific">Abrus precatorius</name>
    <name type="common">Indian licorice</name>
    <name type="synonym">Glycine abrus</name>
    <dbReference type="NCBI Taxonomy" id="3816"/>
    <lineage>
        <taxon>Eukaryota</taxon>
        <taxon>Viridiplantae</taxon>
        <taxon>Streptophyta</taxon>
        <taxon>Embryophyta</taxon>
        <taxon>Tracheophyta</taxon>
        <taxon>Spermatophyta</taxon>
        <taxon>Magnoliopsida</taxon>
        <taxon>eudicotyledons</taxon>
        <taxon>Gunneridae</taxon>
        <taxon>Pentapetalae</taxon>
        <taxon>rosids</taxon>
        <taxon>fabids</taxon>
        <taxon>Fabales</taxon>
        <taxon>Fabaceae</taxon>
        <taxon>Papilionoideae</taxon>
        <taxon>50 kb inversion clade</taxon>
        <taxon>NPAAA clade</taxon>
        <taxon>indigoferoid/millettioid clade</taxon>
        <taxon>Abreae</taxon>
        <taxon>Abrus</taxon>
    </lineage>
</organism>
<dbReference type="InterPro" id="IPR023362">
    <property type="entry name" value="PH-BEACH_dom"/>
</dbReference>
<dbReference type="Gene3D" id="2.30.29.30">
    <property type="entry name" value="Pleckstrin-homology domain (PH domain)/Phosphotyrosine-binding domain (PTB)"/>
    <property type="match status" value="1"/>
</dbReference>
<dbReference type="CDD" id="cd06071">
    <property type="entry name" value="Beach"/>
    <property type="match status" value="1"/>
</dbReference>
<dbReference type="PROSITE" id="PS51783">
    <property type="entry name" value="PH_BEACH"/>
    <property type="match status" value="1"/>
</dbReference>
<evidence type="ECO:0000256" key="1">
    <source>
        <dbReference type="ARBA" id="ARBA00022574"/>
    </source>
</evidence>
<evidence type="ECO:0000256" key="3">
    <source>
        <dbReference type="PROSITE-ProRule" id="PRU00221"/>
    </source>
</evidence>
<dbReference type="KEGG" id="aprc:113864275"/>
<reference evidence="7" key="1">
    <citation type="journal article" date="2019" name="Toxins">
        <title>Detection of Abrin-Like and Prepropulchellin-Like Toxin Genes and Transcripts Using Whole Genome Sequencing and Full-Length Transcript Sequencing of Abrus precatorius.</title>
        <authorList>
            <person name="Hovde B.T."/>
            <person name="Daligault H.E."/>
            <person name="Hanschen E.R."/>
            <person name="Kunde Y.A."/>
            <person name="Johnson M.B."/>
            <person name="Starkenburg S.R."/>
            <person name="Johnson S.L."/>
        </authorList>
    </citation>
    <scope>NUCLEOTIDE SEQUENCE [LARGE SCALE GENOMIC DNA]</scope>
</reference>
<keyword evidence="7" id="KW-1185">Reference proteome</keyword>
<dbReference type="Pfam" id="PF16057">
    <property type="entry name" value="DUF4800"/>
    <property type="match status" value="1"/>
</dbReference>
<feature type="repeat" description="WD" evidence="3">
    <location>
        <begin position="3012"/>
        <end position="3053"/>
    </location>
</feature>
<dbReference type="InterPro" id="IPR046851">
    <property type="entry name" value="NBCH_WD40"/>
</dbReference>
<evidence type="ECO:0000256" key="2">
    <source>
        <dbReference type="ARBA" id="ARBA00022737"/>
    </source>
</evidence>
<dbReference type="PANTHER" id="PTHR13743:SF112">
    <property type="entry name" value="BEACH DOMAIN-CONTAINING PROTEIN"/>
    <property type="match status" value="1"/>
</dbReference>
<dbReference type="InterPro" id="IPR011993">
    <property type="entry name" value="PH-like_dom_sf"/>
</dbReference>
<evidence type="ECO:0000259" key="5">
    <source>
        <dbReference type="PROSITE" id="PS50197"/>
    </source>
</evidence>
<sequence>MNIVKGVADLIRRTSTGHSGESSGFQTPKFSPPGPRIRFSDVGDEAIVNTLWERYEKADDKVEKKRLLHVFIKQFVIAYKDWEPVNSGILLESASVENLSSADDVVVGCSAGHPVEVIRVLIEEVTQLCSLITELNTSMVQSPAELSGAATKLLITSEGFFILDALKIITRSLYNCRVFGYYGGIQKLTALMKGAVVQLKTLSGALSADETLSDSAMDKIRMFQQILIYIASIIYIFIDLGSNIDKKDELFCSLVGFISRADAPISSSNSSKVLSTEARLHWRQKAIVSVMEAGGLNWLVEMLRVIRRFGLKELLLDDSLQYLCLKILSLALSANPRGQNHFKSIGGLEVLLDGVGFPSNYAKINSDFVLTDGFRDGKPFQKIFHLHILALEVLREAVFGNLNNLQFLCENGRVQKFANSFCSPAFLLQDLGQEKDFAGWQAVYMPGLGIQENENRAKPNPAVLSVNFPSSASFSHFWNDYVVMLSRGLCSFLLVPDGSNSHVQVSSARLALPVSSAYCELSIKWVMRVLCSIFPCVKTCSTQNELPSYLRVFVTTLQNTVLNEFRNLLSSSPMLLEIFREEGIWDLIFSENFFYFESGSDEYVGQMFAYNEKSEALSASSSMGNAAEVSGVNSLQMEVISFVEFAATSNGIAQNMTELSALLDALEHSACNPEIAFVLVRSLVRILQLSPERTIISFKTLNAVSRVLQVACVQAHESRGYESMEHSNEKSGMEALVSVQDQHACNSSETIQSWFSCMKMCMEFFAKFLAASEDTKSLILHSFTCIDCLFDLFWVEGLREDVCRHILDLMKIMPFSEEDKKAKLQLCSKYLEMFTQVKEREKSFVDLSIDLLVGMRDMLQANQVYYQDLFRDGECFLHVVSLLNSNLDEAKGEKLVLNVLQTLTCLLANNDTSKAAFRTLAGKGYQTLQSLLLDFCQWHSSESLLDALLDMLVDGKFDVKMSPMIKNEDVIILYLIVLQKSSESLQHHGLDVFQQLLRDPISNRASCVRAGMLDFLLNWFSQEDNDSVIFQIAQLIQAIGGHSISGKDIRKIFALLRSEKVGMRRQYRSVLLTSLLSMLHEKGPTAFFDLDGIDSGIILKTPLQWPLNKGFSFSCWLRIENFPRNGTMGLFSFLTENGRGSFAVIAREKLIYESINQKRHRVDLNVNLVRRRWHFLCITHSIGRPFSGGSLLRCYLDGDLVSSERCSYAKISESLTSCMIGAKLKMPQYEDNVFIFESIRDSCPFFGQIGPIYLFNDAISAEQVQSIYSLGPSYMYSFLDNEALPLSGDKLSSGILDAKDGLASRIIFGLNAQASVGRMLFNVSPIMSHQLDKNSFEAAVIGGTQLCSRRLLQQIIYCVGGVSVLFPLITQCCKFENEEVGESEKAPPMQKMRECATAEVIELIASLLDENFANQQQMHIVSGFAVLGFLLQSVPPQQLNVETLSALKHLFNVVSNSGLAELLVKEAISSIFLNPLIWVYTVYKVQRELYMFLNEQFDNDPRLLKSLCRLPLVLDIIHQFYCDNVKSQSFVGSNPLQHPANKQVIGERPSKEEMHKIRLLLLGLGDMSLRQNIAVGDIKALIAFFEISQDMTCIEDVLHVVIRAVSQKSLLASFLEQVNIIGGCQVFVNLLQRESESIRLLSLQFIGRLLVGLPSEKKGSRFFNLPLGRSRSLSESQRKIRMQPIFLAISDRLFCFPQTDNLCATLFDVLLGGASPKQVLQRHNHLEGVRNKGSHSHFLLPQMLPLIFRYLSGCKDAPARMKIIRDLLDLLDSNPLNIEAFMEYGWNAWLTSSLKLDVLKDYNAKLPDKGDSGMDELLLVRNLYSLVLCHYLHCVKGGWQQMEETVNFLMHFEEGDNSYKFFIRDIYEDLIQNLVDLSASDNIFILQPCRDNTLYLLKLIDEMLISEIDKELPFLGSDFDFHVDLEMECHKEYSSALKEVLIEEADVQTSWKSRNSKQSMPNDDTIGEKWWNLYDKLWVVIGKMNGKGPSNMLPKSSSFAGPSIGQRARGLVESLNIPAAEVAAVVVSGGIGTALTAKPNKNVDKAMVLRGERCPRIVYRLVILYLCKSSLERASRCVQQFTSLLPCLLTADDEQSKSRLQLIIWSLLFVRSQYGILDDGARFHLLSHLIRETVNIGKSMLATSIVSRDDALDPSNNSKDAGSIQNLIQKDRVLTAVSDEAKYMKTSKTDRMQQIHELRSRIDESSMAESSSKKAFEDDIQSSLNSVLASDDSRRAEAQLTYEEHQQNVAEKWIHMYRSLTDERGPWSTNPFPNCIVTHWKLDKTEDTWRRRLKLRQNYHFDENLCNPLFVTGSGVATPVNDSNPGFVGNIPEQMKELLLKGIRKITDEGTLDISESNTEISGQKTPIPPDHSDCQSSELKDVSDRKDPVQERKDTSSSPETEASEVVVQIPCVLVTPKRKLAGHLAVMKNVLHFFAQFLVEGTGGSTVFKNFDASINSDLTKSDQKQRSVKWPVSGTDPQKGITIGNELLNGNGSVKLMRCVKRHRRWSMAKIKAVHSTRYLLRYTAIEIFFSDSVAPVFLNFASQKDAKDIGNLIVTTRNEYSFSKGSGRDKSGSISFVDRRVAQEMVETARESWRRRDITNFEYLMIINTLAGRSYNDLTQYPVFPWILADYSSEVLDFNRSSTYRDLSKPVGALDTKRFEVFEDRYRNFCDPDIPSFYYGSHYSSMGIVLYYLLRLEPFTSLHRNLQGGKFDHADRLFQSIEGTYRNCLTNTSDVKELIPEFFYMPEFLANSNSYHLGVKQDGEPIGDVCLPPWAKGSPQEFIRRNREALESEYVSSNLHHWIDLVFGYKQRGKPAVEAANIFYYLTYEGAVDLETMDDDLQKAAIEDQIANFGQTPIQMFRKKHPRRGPPIPIAHPLYFAPDSISLTSIVCNTSHYSSAILYVGLMDSNIVLVNEGLSLSVKMWLTTQLQSGGNFTFSGSQDPFFGVGSDILLPRKIGIPVPENVELGAQCFATMQTPSENFLISCGNWENSFQVISLSDGRMVQSIRQHKDVVSCVAVTSDGSILATGSYDTTVMVWEVFRGKTTEKKNRNSQSELPRKNYVIIETPCHILCGHDDIITCIYVSHELDIIISGSKDGTCVFHTLREGRYVRSIRHPSGCSITKLVVSQCGQIVIYADDDLSLHLYSINGKHLAASESNGRLNAVQLSRCGEFLVGAGDQGQIVVRSMNTLEVVKKYHGVGKIMTSLAVTPEECFLAGTKDGSLLVYSIENPQLRKTSHSKSTKSKLT</sequence>
<feature type="compositionally biased region" description="Basic and acidic residues" evidence="4">
    <location>
        <begin position="2371"/>
        <end position="2396"/>
    </location>
</feature>
<dbReference type="Pfam" id="PF02138">
    <property type="entry name" value="Beach"/>
    <property type="match status" value="1"/>
</dbReference>
<evidence type="ECO:0000313" key="8">
    <source>
        <dbReference type="RefSeq" id="XP_027353624.1"/>
    </source>
</evidence>
<name>A0A8B8LFQ7_ABRPR</name>
<feature type="region of interest" description="Disordered" evidence="4">
    <location>
        <begin position="2354"/>
        <end position="2403"/>
    </location>
</feature>
<evidence type="ECO:0000313" key="7">
    <source>
        <dbReference type="Proteomes" id="UP000694853"/>
    </source>
</evidence>
<feature type="compositionally biased region" description="Polar residues" evidence="4">
    <location>
        <begin position="2354"/>
        <end position="2365"/>
    </location>
</feature>
<dbReference type="Pfam" id="PF13385">
    <property type="entry name" value="Laminin_G_3"/>
    <property type="match status" value="1"/>
</dbReference>
<accession>A0A8B8LFQ7</accession>
<dbReference type="RefSeq" id="XP_027353624.1">
    <property type="nucleotide sequence ID" value="XM_027497823.1"/>
</dbReference>
<dbReference type="SUPFAM" id="SSF50978">
    <property type="entry name" value="WD40 repeat-like"/>
    <property type="match status" value="1"/>
</dbReference>
<dbReference type="InterPro" id="IPR031570">
    <property type="entry name" value="NBEA/BDCP_DUF4704"/>
</dbReference>
<reference evidence="8" key="2">
    <citation type="submission" date="2025-08" db="UniProtKB">
        <authorList>
            <consortium name="RefSeq"/>
        </authorList>
    </citation>
    <scope>IDENTIFICATION</scope>
    <source>
        <tissue evidence="8">Young leaves</tissue>
    </source>
</reference>
<protein>
    <submittedName>
        <fullName evidence="8">BEACH domain-containing protein B</fullName>
    </submittedName>
</protein>
<dbReference type="GeneID" id="113864275"/>
<dbReference type="PROSITE" id="PS50082">
    <property type="entry name" value="WD_REPEATS_2"/>
    <property type="match status" value="1"/>
</dbReference>
<dbReference type="InterPro" id="IPR013320">
    <property type="entry name" value="ConA-like_dom_sf"/>
</dbReference>
<dbReference type="InterPro" id="IPR000409">
    <property type="entry name" value="BEACH_dom"/>
</dbReference>
<dbReference type="PANTHER" id="PTHR13743">
    <property type="entry name" value="BEIGE/BEACH-RELATED"/>
    <property type="match status" value="1"/>
</dbReference>
<dbReference type="InterPro" id="IPR019775">
    <property type="entry name" value="WD40_repeat_CS"/>
</dbReference>
<dbReference type="SUPFAM" id="SSF49899">
    <property type="entry name" value="Concanavalin A-like lectins/glucanases"/>
    <property type="match status" value="1"/>
</dbReference>
<evidence type="ECO:0000256" key="4">
    <source>
        <dbReference type="SAM" id="MobiDB-lite"/>
    </source>
</evidence>
<dbReference type="InterPro" id="IPR016024">
    <property type="entry name" value="ARM-type_fold"/>
</dbReference>
<dbReference type="FunFam" id="1.10.1540.10:FF:000001">
    <property type="entry name" value="neurobeachin isoform X1"/>
    <property type="match status" value="1"/>
</dbReference>
<dbReference type="Pfam" id="PF14844">
    <property type="entry name" value="PH_BEACH"/>
    <property type="match status" value="1"/>
</dbReference>
<dbReference type="OrthoDB" id="26681at2759"/>
<dbReference type="Pfam" id="PF20425">
    <property type="entry name" value="Neurobeachin"/>
    <property type="match status" value="1"/>
</dbReference>
<dbReference type="SMART" id="SM01026">
    <property type="entry name" value="Beach"/>
    <property type="match status" value="1"/>
</dbReference>